<evidence type="ECO:0000313" key="2">
    <source>
        <dbReference type="Proteomes" id="UP000050865"/>
    </source>
</evidence>
<dbReference type="PATRIC" id="fig|1423730.4.peg.2311"/>
<dbReference type="AlphaFoldDB" id="A0A0R2FEQ5"/>
<proteinExistence type="predicted"/>
<dbReference type="STRING" id="1423730.FC75_GL002223"/>
<evidence type="ECO:0000313" key="1">
    <source>
        <dbReference type="EMBL" id="KRN25867.1"/>
    </source>
</evidence>
<reference evidence="1 2" key="1">
    <citation type="journal article" date="2015" name="Genome Announc.">
        <title>Expanding the biotechnology potential of lactobacilli through comparative genomics of 213 strains and associated genera.</title>
        <authorList>
            <person name="Sun Z."/>
            <person name="Harris H.M."/>
            <person name="McCann A."/>
            <person name="Guo C."/>
            <person name="Argimon S."/>
            <person name="Zhang W."/>
            <person name="Yang X."/>
            <person name="Jeffery I.B."/>
            <person name="Cooney J.C."/>
            <person name="Kagawa T.F."/>
            <person name="Liu W."/>
            <person name="Song Y."/>
            <person name="Salvetti E."/>
            <person name="Wrobel A."/>
            <person name="Rasinkangas P."/>
            <person name="Parkhill J."/>
            <person name="Rea M.C."/>
            <person name="O'Sullivan O."/>
            <person name="Ritari J."/>
            <person name="Douillard F.P."/>
            <person name="Paul Ross R."/>
            <person name="Yang R."/>
            <person name="Briner A.E."/>
            <person name="Felis G.E."/>
            <person name="de Vos W.M."/>
            <person name="Barrangou R."/>
            <person name="Klaenhammer T.R."/>
            <person name="Caufield P.W."/>
            <person name="Cui Y."/>
            <person name="Zhang H."/>
            <person name="O'Toole P.W."/>
        </authorList>
    </citation>
    <scope>NUCLEOTIDE SEQUENCE [LARGE SCALE GENOMIC DNA]</scope>
    <source>
        <strain evidence="1 2">DSM 22697</strain>
    </source>
</reference>
<comment type="caution">
    <text evidence="1">The sequence shown here is derived from an EMBL/GenBank/DDBJ whole genome shotgun (WGS) entry which is preliminary data.</text>
</comment>
<gene>
    <name evidence="1" type="ORF">FC75_GL002223</name>
</gene>
<sequence>MKESDNMVVVSSALYLDKMIAVLEAYDEDGVTFKLNSKQGMRATFSTTATDLDAAAKTAKAEIKKQSWASAILFTVGVA</sequence>
<dbReference type="EMBL" id="AYZJ01000003">
    <property type="protein sequence ID" value="KRN25867.1"/>
    <property type="molecule type" value="Genomic_DNA"/>
</dbReference>
<organism evidence="1 2">
    <name type="scientific">Lacticaseibacillus camelliae DSM 22697 = JCM 13995</name>
    <dbReference type="NCBI Taxonomy" id="1423730"/>
    <lineage>
        <taxon>Bacteria</taxon>
        <taxon>Bacillati</taxon>
        <taxon>Bacillota</taxon>
        <taxon>Bacilli</taxon>
        <taxon>Lactobacillales</taxon>
        <taxon>Lactobacillaceae</taxon>
        <taxon>Lacticaseibacillus</taxon>
    </lineage>
</organism>
<name>A0A0R2FEQ5_9LACO</name>
<dbReference type="Proteomes" id="UP000050865">
    <property type="component" value="Unassembled WGS sequence"/>
</dbReference>
<keyword evidence="2" id="KW-1185">Reference proteome</keyword>
<protein>
    <submittedName>
        <fullName evidence="1">Uncharacterized protein</fullName>
    </submittedName>
</protein>
<accession>A0A0R2FEQ5</accession>